<evidence type="ECO:0000256" key="12">
    <source>
        <dbReference type="ARBA" id="ARBA00022967"/>
    </source>
</evidence>
<dbReference type="EC" id="7.2.2.10" evidence="17"/>
<evidence type="ECO:0000256" key="9">
    <source>
        <dbReference type="ARBA" id="ARBA00022840"/>
    </source>
</evidence>
<evidence type="ECO:0000256" key="8">
    <source>
        <dbReference type="ARBA" id="ARBA00022837"/>
    </source>
</evidence>
<dbReference type="InterPro" id="IPR036412">
    <property type="entry name" value="HAD-like_sf"/>
</dbReference>
<keyword evidence="14 17" id="KW-0406">Ion transport</keyword>
<keyword evidence="7 17" id="KW-0547">Nucleotide-binding</keyword>
<dbReference type="FunFam" id="3.40.50.1000:FF:000011">
    <property type="entry name" value="Calcium-transporting ATPase"/>
    <property type="match status" value="1"/>
</dbReference>
<keyword evidence="5 17" id="KW-0812">Transmembrane</keyword>
<dbReference type="FunFam" id="1.20.1110.10:FF:000039">
    <property type="entry name" value="Calcium-transporting ATPase"/>
    <property type="match status" value="1"/>
</dbReference>
<proteinExistence type="inferred from homology"/>
<evidence type="ECO:0000256" key="10">
    <source>
        <dbReference type="ARBA" id="ARBA00022842"/>
    </source>
</evidence>
<keyword evidence="13 17" id="KW-1133">Transmembrane helix</keyword>
<comment type="similarity">
    <text evidence="2 17">Belongs to the cation transport ATPase (P-type) (TC 3.A.3) family. Type IIB subfamily.</text>
</comment>
<evidence type="ECO:0000256" key="6">
    <source>
        <dbReference type="ARBA" id="ARBA00022723"/>
    </source>
</evidence>
<dbReference type="NCBIfam" id="TIGR01494">
    <property type="entry name" value="ATPase_P-type"/>
    <property type="match status" value="1"/>
</dbReference>
<name>A0A4U5NN29_POPAL</name>
<feature type="transmembrane region" description="Helical" evidence="17">
    <location>
        <begin position="231"/>
        <end position="251"/>
    </location>
</feature>
<dbReference type="PANTHER" id="PTHR24093">
    <property type="entry name" value="CATION TRANSPORTING ATPASE"/>
    <property type="match status" value="1"/>
</dbReference>
<evidence type="ECO:0000256" key="3">
    <source>
        <dbReference type="ARBA" id="ARBA00022448"/>
    </source>
</evidence>
<evidence type="ECO:0000256" key="13">
    <source>
        <dbReference type="ARBA" id="ARBA00022989"/>
    </source>
</evidence>
<comment type="catalytic activity">
    <reaction evidence="16 17">
        <text>Ca(2+)(in) + ATP + H2O = Ca(2+)(out) + ADP + phosphate + H(+)</text>
        <dbReference type="Rhea" id="RHEA:18105"/>
        <dbReference type="ChEBI" id="CHEBI:15377"/>
        <dbReference type="ChEBI" id="CHEBI:15378"/>
        <dbReference type="ChEBI" id="CHEBI:29108"/>
        <dbReference type="ChEBI" id="CHEBI:30616"/>
        <dbReference type="ChEBI" id="CHEBI:43474"/>
        <dbReference type="ChEBI" id="CHEBI:456216"/>
        <dbReference type="EC" id="7.2.2.10"/>
    </reaction>
</comment>
<dbReference type="NCBIfam" id="TIGR01517">
    <property type="entry name" value="ATPase-IIB_Ca"/>
    <property type="match status" value="1"/>
</dbReference>
<comment type="subcellular location">
    <subcellularLocation>
        <location evidence="1 17">Membrane</location>
        <topology evidence="1 17">Multi-pass membrane protein</topology>
    </subcellularLocation>
</comment>
<keyword evidence="10" id="KW-0460">Magnesium</keyword>
<dbReference type="Gene3D" id="1.20.1110.10">
    <property type="entry name" value="Calcium-transporting ATPase, transmembrane domain"/>
    <property type="match status" value="1"/>
</dbReference>
<evidence type="ECO:0000256" key="16">
    <source>
        <dbReference type="ARBA" id="ARBA00048694"/>
    </source>
</evidence>
<organism evidence="19">
    <name type="scientific">Populus alba</name>
    <name type="common">White poplar</name>
    <dbReference type="NCBI Taxonomy" id="43335"/>
    <lineage>
        <taxon>Eukaryota</taxon>
        <taxon>Viridiplantae</taxon>
        <taxon>Streptophyta</taxon>
        <taxon>Embryophyta</taxon>
        <taxon>Tracheophyta</taxon>
        <taxon>Spermatophyta</taxon>
        <taxon>Magnoliopsida</taxon>
        <taxon>eudicotyledons</taxon>
        <taxon>Gunneridae</taxon>
        <taxon>Pentapetalae</taxon>
        <taxon>rosids</taxon>
        <taxon>fabids</taxon>
        <taxon>Malpighiales</taxon>
        <taxon>Salicaceae</taxon>
        <taxon>Saliceae</taxon>
        <taxon>Populus</taxon>
    </lineage>
</organism>
<comment type="caution">
    <text evidence="19">The sequence shown here is derived from an EMBL/GenBank/DDBJ whole genome shotgun (WGS) entry which is preliminary data.</text>
</comment>
<dbReference type="GO" id="GO:0005516">
    <property type="term" value="F:calmodulin binding"/>
    <property type="evidence" value="ECO:0007669"/>
    <property type="project" value="UniProtKB-KW"/>
</dbReference>
<dbReference type="PRINTS" id="PR00120">
    <property type="entry name" value="HATPASE"/>
</dbReference>
<dbReference type="EMBL" id="RCHU01001018">
    <property type="protein sequence ID" value="TKR84190.1"/>
    <property type="molecule type" value="Genomic_DNA"/>
</dbReference>
<dbReference type="GO" id="GO:0005886">
    <property type="term" value="C:plasma membrane"/>
    <property type="evidence" value="ECO:0007669"/>
    <property type="project" value="TreeGrafter"/>
</dbReference>
<keyword evidence="8 17" id="KW-0106">Calcium</keyword>
<dbReference type="SUPFAM" id="SSF81660">
    <property type="entry name" value="Metal cation-transporting ATPase, ATP-binding domain N"/>
    <property type="match status" value="1"/>
</dbReference>
<dbReference type="GO" id="GO:0005524">
    <property type="term" value="F:ATP binding"/>
    <property type="evidence" value="ECO:0007669"/>
    <property type="project" value="UniProtKB-KW"/>
</dbReference>
<evidence type="ECO:0000256" key="4">
    <source>
        <dbReference type="ARBA" id="ARBA00022568"/>
    </source>
</evidence>
<evidence type="ECO:0000256" key="14">
    <source>
        <dbReference type="ARBA" id="ARBA00023065"/>
    </source>
</evidence>
<evidence type="ECO:0000256" key="2">
    <source>
        <dbReference type="ARBA" id="ARBA00006124"/>
    </source>
</evidence>
<evidence type="ECO:0000259" key="18">
    <source>
        <dbReference type="Pfam" id="PF00689"/>
    </source>
</evidence>
<keyword evidence="12" id="KW-1278">Translocase</keyword>
<dbReference type="InterPro" id="IPR023299">
    <property type="entry name" value="ATPase_P-typ_cyto_dom_N"/>
</dbReference>
<dbReference type="SUPFAM" id="SSF56784">
    <property type="entry name" value="HAD-like"/>
    <property type="match status" value="1"/>
</dbReference>
<dbReference type="Pfam" id="PF00689">
    <property type="entry name" value="Cation_ATPase_C"/>
    <property type="match status" value="1"/>
</dbReference>
<dbReference type="PRINTS" id="PR00119">
    <property type="entry name" value="CATATPASE"/>
</dbReference>
<dbReference type="InterPro" id="IPR023298">
    <property type="entry name" value="ATPase_P-typ_TM_dom_sf"/>
</dbReference>
<dbReference type="GO" id="GO:0016887">
    <property type="term" value="F:ATP hydrolysis activity"/>
    <property type="evidence" value="ECO:0007669"/>
    <property type="project" value="InterPro"/>
</dbReference>
<dbReference type="SUPFAM" id="SSF81665">
    <property type="entry name" value="Calcium ATPase, transmembrane domain M"/>
    <property type="match status" value="1"/>
</dbReference>
<dbReference type="GO" id="GO:0005388">
    <property type="term" value="F:P-type calcium transporter activity"/>
    <property type="evidence" value="ECO:0007669"/>
    <property type="project" value="UniProtKB-EC"/>
</dbReference>
<gene>
    <name evidence="19" type="ORF">D5086_0000262230</name>
</gene>
<protein>
    <recommendedName>
        <fullName evidence="17">Calcium-transporting ATPase</fullName>
        <ecNumber evidence="17">7.2.2.10</ecNumber>
    </recommendedName>
</protein>
<keyword evidence="6" id="KW-0479">Metal-binding</keyword>
<dbReference type="GO" id="GO:0046872">
    <property type="term" value="F:metal ion binding"/>
    <property type="evidence" value="ECO:0007669"/>
    <property type="project" value="UniProtKB-KW"/>
</dbReference>
<dbReference type="AlphaFoldDB" id="A0A4U5NN29"/>
<evidence type="ECO:0000313" key="19">
    <source>
        <dbReference type="EMBL" id="TKR84190.1"/>
    </source>
</evidence>
<comment type="caution">
    <text evidence="17">Lacks conserved residue(s) required for the propagation of feature annotation.</text>
</comment>
<dbReference type="InterPro" id="IPR006408">
    <property type="entry name" value="P-type_ATPase_IIB"/>
</dbReference>
<evidence type="ECO:0000256" key="17">
    <source>
        <dbReference type="RuleBase" id="RU361146"/>
    </source>
</evidence>
<dbReference type="InterPro" id="IPR023214">
    <property type="entry name" value="HAD_sf"/>
</dbReference>
<keyword evidence="3 17" id="KW-0813">Transport</keyword>
<dbReference type="InterPro" id="IPR006068">
    <property type="entry name" value="ATPase_P-typ_cation-transptr_C"/>
</dbReference>
<dbReference type="Gene3D" id="3.40.1110.10">
    <property type="entry name" value="Calcium-transporting ATPase, cytoplasmic domain N"/>
    <property type="match status" value="1"/>
</dbReference>
<keyword evidence="4 17" id="KW-0109">Calcium transport</keyword>
<keyword evidence="11" id="KW-0112">Calmodulin-binding</keyword>
<dbReference type="InterPro" id="IPR001757">
    <property type="entry name" value="P_typ_ATPase"/>
</dbReference>
<keyword evidence="15 17" id="KW-0472">Membrane</keyword>
<dbReference type="PANTHER" id="PTHR24093:SF462">
    <property type="entry name" value="CALCIUM-TRANSPORTING ATPASE 11, PLASMA MEMBRANE-TYPE-RELATED"/>
    <property type="match status" value="1"/>
</dbReference>
<evidence type="ECO:0000256" key="1">
    <source>
        <dbReference type="ARBA" id="ARBA00004141"/>
    </source>
</evidence>
<keyword evidence="9 17" id="KW-0067">ATP-binding</keyword>
<dbReference type="Gene3D" id="3.40.50.1000">
    <property type="entry name" value="HAD superfamily/HAD-like"/>
    <property type="match status" value="1"/>
</dbReference>
<evidence type="ECO:0000256" key="15">
    <source>
        <dbReference type="ARBA" id="ARBA00023136"/>
    </source>
</evidence>
<evidence type="ECO:0000256" key="7">
    <source>
        <dbReference type="ARBA" id="ARBA00022741"/>
    </source>
</evidence>
<dbReference type="Pfam" id="PF00702">
    <property type="entry name" value="Hydrolase"/>
    <property type="match status" value="1"/>
</dbReference>
<feature type="domain" description="Cation-transporting P-type ATPase C-terminal" evidence="18">
    <location>
        <begin position="251"/>
        <end position="423"/>
    </location>
</feature>
<comment type="function">
    <text evidence="17">Catalyzes the hydrolysis of ATP coupled with the transport of calcium.</text>
</comment>
<reference evidence="19" key="1">
    <citation type="submission" date="2018-10" db="EMBL/GenBank/DDBJ databases">
        <title>Population genomic analysis revealed the cold adaptation of white poplar.</title>
        <authorList>
            <person name="Liu Y.-J."/>
        </authorList>
    </citation>
    <scope>NUCLEOTIDE SEQUENCE [LARGE SCALE GENOMIC DNA]</scope>
    <source>
        <strain evidence="19">PAL-ZL1</strain>
    </source>
</reference>
<dbReference type="STRING" id="43335.A0A4U5NN29"/>
<feature type="transmembrane region" description="Helical" evidence="17">
    <location>
        <begin position="404"/>
        <end position="425"/>
    </location>
</feature>
<evidence type="ECO:0000256" key="11">
    <source>
        <dbReference type="ARBA" id="ARBA00022860"/>
    </source>
</evidence>
<evidence type="ECO:0000256" key="5">
    <source>
        <dbReference type="ARBA" id="ARBA00022692"/>
    </source>
</evidence>
<accession>A0A4U5NN29</accession>
<feature type="transmembrane region" description="Helical" evidence="17">
    <location>
        <begin position="371"/>
        <end position="392"/>
    </location>
</feature>
<sequence length="448" mass="48920">MCDKILDDSGKVVPLSEEQILNISDIINSFASDALRTLCLAYKDLDDPVHDGSIPDFGYTLVAVVGIKDPVRPGVKDAVQTCLAAGITVRMVTGDNINTAKAIAKECGILTEDGVAIEGSEFRIMSPQQMREIIPKIQVMARSLPLDKHKLVTNLKNMFKEVVAVTGDGTNDAPALHEADIGLAMGIAGTEVAKENADVIIMDDNFRTIVNVAKWGRAVYINIQKFVQFQLTVNVVALVLNFVSACFTGSAPLTAVQLLWVNMIMDTLGALALATEPPNDGLMKRAPVGRGASFITKTMWRNIFGQSIYQLVILAVLQFDGKRLLRLRGPDATEIVNTVIFNTFVFCQVFNEINSRDIEKINIVRGMFSSWIFLGVMVITLVFQVIIVEFLGTFAGTVPLSWQMWLLSIVIGAVSMPIAVVLKCIPVERENPKHHDGYDALPSGPDLA</sequence>